<dbReference type="SMART" id="SM00487">
    <property type="entry name" value="DEXDc"/>
    <property type="match status" value="1"/>
</dbReference>
<sequence length="1581" mass="183215">MGLDPIVASKNIVDKYLRYIETTFYINDSEYMKQFKNQISSPEHFSKGPYLDFSDSFKFGSSINELIDEDILSNEFNTLYKDEHMQGLLSRSLYKHQELAIRKVHEDNNIVVTTGTGSGKTESFLLPIINHLMREKENNTLSDGVRALIIYPMNALANDQMKRMRETLKDYPDISFGAYTGETEHEDKKAFDKFLSLNDNKKPIPNERISRRQMKEKPPHILITNYAMLEYLLLRPDDNVFFNGEKSTNWKYIVLDEAHTYTGASGIEVSMLMRRLVNVLSTTNKIRFILTSATLGDEKANDDICDFASSLCAGYKFKSDSIIKAIRYSDFKIENKSDYPSSIYQELLNQINEGASLEKLKEVIRNYNQKFTCTMEKLNALLYDFMTTDALYYRMRSLLMNNPITIKEISERIGITESEVVAFVSLARQAEKDNISLLDARYHMFVRALEGAYITLGKHNNLSIVPRDKTFIDGEEFVSFKINVCKHCGEIHIPATISDDYLMQSKSVEITNEYYMLLNQDNFSEEEFEDMEDQIFELCGKCGKIEKKQLVNGLGCDCHDENLVEVLQVKTDKKALHKCYACDTTSTRGSILRGFYIGQEAAASVIGSSIYEEIPSKISKIVNEINDLDSDFFGIDAVGSESSKEVYSDSQNKQLLVFSDSRQEAAYFASYFDFTYNNILRRRLVMEALKELSKYKPEDGIKINTLVNKLAALFEQTGILEKEQDSMKEAWKTVLYEISSSDRNSLENLGLLSFQYLNKEIKKLGYFAGEDAQSLIKVLTNSFKRECIFDFSYSKEMLESDREYYSFNGNEFTMSLSLDKPDRKNTLRKSWVSVSRSNSRMDYLEKTLEESQHDRINDYLTNIWKLLKQEKHIVAKKPDQYVMDISNFVVKPSFSYDLDWYMCDKCGKLTPHNISNVCSTYRCHGKLTECDLEETFENNHYRKQYLNLDIFPLRVKEHTAQLSSMKAKQYQEMFIKNEINVLSCSTTFEMGVDVGELETVFMKNMPPSPSNYAQRAGRAGRRKNSVAYSLTFSRLSSHDLTYYKSPESMIRGKINPPKFKVENEKIVKRHFNAAIISAYWRKYPDRYKNVELFFEKNNFEGLIYFIQNLPKTTEKYIKHFLPTILSSNYLQWIAALSSEEGILYREYSEYINELEDIEKLKNEAIDRIKENKNNTHVYNRLDNYISKIKGENILSFLSKKNILPKYGFPVDTVELVTSLDERSIKYNNKSNDLRLQRDLLMAISEYAPGAEIIADGNLYRSQYIKRPSGKNKVWDLYDFGICQNTRCGHVNIKRHFKESYSHKLGDCDVCGEEVNKENTFVIPEYGFIISPQIKKSTISKPEKTYKSEIFYVGDKEEITNNKVNEIEYNQRIVKVKSTSNDELVVINKSNFFVCETCGYAEKNDQLLYDLFDNKMHHTPYGRECSNERLYRRTLGHTFKTDVANISFEIYIDYKEALSILYALLEGVSKQLGIERNDISGTVHYNKLGEGDWVTNFILFDVVPGGAGHVRRLGEADVDEFHDLLYRSYQVVKQCNCGEDSNGEAACYSCLCNYYNQKHHDILQRNYAIDFFENRMNILTKR</sequence>
<dbReference type="InterPro" id="IPR027417">
    <property type="entry name" value="P-loop_NTPase"/>
</dbReference>
<accession>A0A1H7J2F6</accession>
<evidence type="ECO:0000259" key="4">
    <source>
        <dbReference type="PROSITE" id="PS51192"/>
    </source>
</evidence>
<dbReference type="InterPro" id="IPR018973">
    <property type="entry name" value="MZB"/>
</dbReference>
<dbReference type="RefSeq" id="WP_091480055.1">
    <property type="nucleotide sequence ID" value="NZ_BJYC01000005.1"/>
</dbReference>
<dbReference type="Pfam" id="PF00271">
    <property type="entry name" value="Helicase_C"/>
    <property type="match status" value="1"/>
</dbReference>
<dbReference type="InterPro" id="IPR014001">
    <property type="entry name" value="Helicase_ATP-bd"/>
</dbReference>
<dbReference type="Proteomes" id="UP000199081">
    <property type="component" value="Unassembled WGS sequence"/>
</dbReference>
<dbReference type="GO" id="GO:0006289">
    <property type="term" value="P:nucleotide-excision repair"/>
    <property type="evidence" value="ECO:0007669"/>
    <property type="project" value="TreeGrafter"/>
</dbReference>
<evidence type="ECO:0000256" key="2">
    <source>
        <dbReference type="ARBA" id="ARBA00022840"/>
    </source>
</evidence>
<dbReference type="PANTHER" id="PTHR47957:SF3">
    <property type="entry name" value="ATP-DEPENDENT HELICASE HRQ1"/>
    <property type="match status" value="1"/>
</dbReference>
<dbReference type="GO" id="GO:0003676">
    <property type="term" value="F:nucleic acid binding"/>
    <property type="evidence" value="ECO:0007669"/>
    <property type="project" value="InterPro"/>
</dbReference>
<dbReference type="Pfam" id="PF09369">
    <property type="entry name" value="MZB"/>
    <property type="match status" value="1"/>
</dbReference>
<dbReference type="InterPro" id="IPR011545">
    <property type="entry name" value="DEAD/DEAH_box_helicase_dom"/>
</dbReference>
<keyword evidence="6" id="KW-0347">Helicase</keyword>
<dbReference type="GO" id="GO:0043138">
    <property type="term" value="F:3'-5' DNA helicase activity"/>
    <property type="evidence" value="ECO:0007669"/>
    <property type="project" value="TreeGrafter"/>
</dbReference>
<dbReference type="CDD" id="cd17923">
    <property type="entry name" value="DEXHc_Hrq1-like"/>
    <property type="match status" value="1"/>
</dbReference>
<dbReference type="SUPFAM" id="SSF52540">
    <property type="entry name" value="P-loop containing nucleoside triphosphate hydrolases"/>
    <property type="match status" value="2"/>
</dbReference>
<dbReference type="EMBL" id="FNZU01000005">
    <property type="protein sequence ID" value="SEK68931.1"/>
    <property type="molecule type" value="Genomic_DNA"/>
</dbReference>
<name>A0A1H7J2F6_9LACT</name>
<keyword evidence="7" id="KW-1185">Reference proteome</keyword>
<dbReference type="PROSITE" id="PS51194">
    <property type="entry name" value="HELICASE_CTER"/>
    <property type="match status" value="1"/>
</dbReference>
<dbReference type="Pfam" id="PF00270">
    <property type="entry name" value="DEAD"/>
    <property type="match status" value="1"/>
</dbReference>
<dbReference type="Gene3D" id="3.40.50.300">
    <property type="entry name" value="P-loop containing nucleotide triphosphate hydrolases"/>
    <property type="match status" value="2"/>
</dbReference>
<evidence type="ECO:0000256" key="1">
    <source>
        <dbReference type="ARBA" id="ARBA00022741"/>
    </source>
</evidence>
<dbReference type="CDD" id="cd18785">
    <property type="entry name" value="SF2_C"/>
    <property type="match status" value="1"/>
</dbReference>
<protein>
    <submittedName>
        <fullName evidence="6">Helicase conserved C-terminal domain-containing protein</fullName>
    </submittedName>
</protein>
<organism evidence="6 7">
    <name type="scientific">Alkalibacterium pelagium</name>
    <dbReference type="NCBI Taxonomy" id="426702"/>
    <lineage>
        <taxon>Bacteria</taxon>
        <taxon>Bacillati</taxon>
        <taxon>Bacillota</taxon>
        <taxon>Bacilli</taxon>
        <taxon>Lactobacillales</taxon>
        <taxon>Carnobacteriaceae</taxon>
        <taxon>Alkalibacterium</taxon>
    </lineage>
</organism>
<keyword evidence="1" id="KW-0547">Nucleotide-binding</keyword>
<feature type="domain" description="Helicase ATP-binding" evidence="4">
    <location>
        <begin position="101"/>
        <end position="302"/>
    </location>
</feature>
<dbReference type="PANTHER" id="PTHR47957">
    <property type="entry name" value="ATP-DEPENDENT HELICASE HRQ1"/>
    <property type="match status" value="1"/>
</dbReference>
<feature type="coiled-coil region" evidence="3">
    <location>
        <begin position="1147"/>
        <end position="1174"/>
    </location>
</feature>
<dbReference type="SMART" id="SM00490">
    <property type="entry name" value="HELICc"/>
    <property type="match status" value="1"/>
</dbReference>
<dbReference type="InterPro" id="IPR001650">
    <property type="entry name" value="Helicase_C-like"/>
</dbReference>
<dbReference type="OrthoDB" id="143059at2"/>
<evidence type="ECO:0000256" key="3">
    <source>
        <dbReference type="SAM" id="Coils"/>
    </source>
</evidence>
<dbReference type="GO" id="GO:0005524">
    <property type="term" value="F:ATP binding"/>
    <property type="evidence" value="ECO:0007669"/>
    <property type="project" value="UniProtKB-KW"/>
</dbReference>
<keyword evidence="2" id="KW-0067">ATP-binding</keyword>
<gene>
    <name evidence="6" type="ORF">SAMN04488099_10562</name>
</gene>
<evidence type="ECO:0000259" key="5">
    <source>
        <dbReference type="PROSITE" id="PS51194"/>
    </source>
</evidence>
<evidence type="ECO:0000313" key="6">
    <source>
        <dbReference type="EMBL" id="SEK68931.1"/>
    </source>
</evidence>
<keyword evidence="6" id="KW-0378">Hydrolase</keyword>
<keyword evidence="3" id="KW-0175">Coiled coil</keyword>
<feature type="domain" description="Helicase C-terminal" evidence="5">
    <location>
        <begin position="897"/>
        <end position="1067"/>
    </location>
</feature>
<dbReference type="PROSITE" id="PS51192">
    <property type="entry name" value="HELICASE_ATP_BIND_1"/>
    <property type="match status" value="1"/>
</dbReference>
<proteinExistence type="predicted"/>
<reference evidence="7" key="1">
    <citation type="submission" date="2016-10" db="EMBL/GenBank/DDBJ databases">
        <authorList>
            <person name="Varghese N."/>
            <person name="Submissions S."/>
        </authorList>
    </citation>
    <scope>NUCLEOTIDE SEQUENCE [LARGE SCALE GENOMIC DNA]</scope>
    <source>
        <strain evidence="7">DSM 19183</strain>
    </source>
</reference>
<evidence type="ECO:0000313" key="7">
    <source>
        <dbReference type="Proteomes" id="UP000199081"/>
    </source>
</evidence>
<dbReference type="STRING" id="426702.SAMN04488099_10562"/>
<dbReference type="GO" id="GO:0036297">
    <property type="term" value="P:interstrand cross-link repair"/>
    <property type="evidence" value="ECO:0007669"/>
    <property type="project" value="TreeGrafter"/>
</dbReference>